<evidence type="ECO:0000256" key="3">
    <source>
        <dbReference type="ARBA" id="ARBA00023239"/>
    </source>
</evidence>
<evidence type="ECO:0000256" key="2">
    <source>
        <dbReference type="ARBA" id="ARBA00022723"/>
    </source>
</evidence>
<comment type="similarity">
    <text evidence="1">Belongs to the HpcH/HpaI aldolase family.</text>
</comment>
<organism evidence="5">
    <name type="scientific">Roseihalotalea indica</name>
    <dbReference type="NCBI Taxonomy" id="2867963"/>
    <lineage>
        <taxon>Bacteria</taxon>
        <taxon>Pseudomonadati</taxon>
        <taxon>Bacteroidota</taxon>
        <taxon>Cytophagia</taxon>
        <taxon>Cytophagales</taxon>
        <taxon>Catalimonadaceae</taxon>
        <taxon>Roseihalotalea</taxon>
    </lineage>
</organism>
<proteinExistence type="inferred from homology"/>
<accession>A0AA49GQC1</accession>
<protein>
    <submittedName>
        <fullName evidence="5">Aldolase/citrate lyase family protein</fullName>
    </submittedName>
</protein>
<dbReference type="EMBL" id="CP120682">
    <property type="protein sequence ID" value="WKN39007.1"/>
    <property type="molecule type" value="Genomic_DNA"/>
</dbReference>
<reference evidence="5" key="2">
    <citation type="journal article" date="2024" name="Antonie Van Leeuwenhoek">
        <title>Roseihalotalea indica gen. nov., sp. nov., a halophilic Bacteroidetes from mesopelagic Southwest Indian Ocean with higher carbohydrate metabolic potential.</title>
        <authorList>
            <person name="Chen B."/>
            <person name="Zhang M."/>
            <person name="Lin D."/>
            <person name="Ye J."/>
            <person name="Tang K."/>
        </authorList>
    </citation>
    <scope>NUCLEOTIDE SEQUENCE</scope>
    <source>
        <strain evidence="5">TK19036</strain>
    </source>
</reference>
<dbReference type="GO" id="GO:0005737">
    <property type="term" value="C:cytoplasm"/>
    <property type="evidence" value="ECO:0007669"/>
    <property type="project" value="TreeGrafter"/>
</dbReference>
<evidence type="ECO:0000313" key="5">
    <source>
        <dbReference type="EMBL" id="WKN39007.1"/>
    </source>
</evidence>
<dbReference type="Pfam" id="PF03328">
    <property type="entry name" value="HpcH_HpaI"/>
    <property type="match status" value="1"/>
</dbReference>
<dbReference type="InterPro" id="IPR050251">
    <property type="entry name" value="HpcH-HpaI_aldolase"/>
</dbReference>
<dbReference type="Gene3D" id="3.20.20.60">
    <property type="entry name" value="Phosphoenolpyruvate-binding domains"/>
    <property type="match status" value="1"/>
</dbReference>
<feature type="domain" description="HpcH/HpaI aldolase/citrate lyase" evidence="4">
    <location>
        <begin position="16"/>
        <end position="240"/>
    </location>
</feature>
<evidence type="ECO:0000259" key="4">
    <source>
        <dbReference type="Pfam" id="PF03328"/>
    </source>
</evidence>
<keyword evidence="2" id="KW-0479">Metal-binding</keyword>
<sequence length="253" mass="27350">MKQLKKRIAAGETVNGCWLNLGSSVTAEIVGAAGFDWVLIDLEHGAGSEKDVLHQLQALEHTPAAPIIRVESSERQRFHRVLDMGAEGIMCPRVGNVEEAKKVVSALRYPPDGSRGVAKMVRATGFGQHFTEYHQNAKDDILGIVQIETLEVLDHLDAMAALDGVDVLFIGPADLSMALGHFGDFEHPQFKEALKATVSAAEKAGKATGILLFNPDDFSTYHEMGIRVIACGADATFVANGARQMAQRLNAFK</sequence>
<dbReference type="PANTHER" id="PTHR30502:SF0">
    <property type="entry name" value="PHOSPHOENOLPYRUVATE CARBOXYLASE FAMILY PROTEIN"/>
    <property type="match status" value="1"/>
</dbReference>
<dbReference type="AlphaFoldDB" id="A0AA49GQC1"/>
<dbReference type="PANTHER" id="PTHR30502">
    <property type="entry name" value="2-KETO-3-DEOXY-L-RHAMNONATE ALDOLASE"/>
    <property type="match status" value="1"/>
</dbReference>
<dbReference type="InterPro" id="IPR005000">
    <property type="entry name" value="Aldolase/citrate-lyase_domain"/>
</dbReference>
<gene>
    <name evidence="5" type="ORF">K4G66_09865</name>
</gene>
<evidence type="ECO:0000256" key="1">
    <source>
        <dbReference type="ARBA" id="ARBA00005568"/>
    </source>
</evidence>
<name>A0AA49GQC1_9BACT</name>
<reference evidence="5" key="1">
    <citation type="journal article" date="2023" name="Comput. Struct. Biotechnol. J.">
        <title>Discovery of a novel marine Bacteroidetes with a rich repertoire of carbohydrate-active enzymes.</title>
        <authorList>
            <person name="Chen B."/>
            <person name="Liu G."/>
            <person name="Chen Q."/>
            <person name="Wang H."/>
            <person name="Liu L."/>
            <person name="Tang K."/>
        </authorList>
    </citation>
    <scope>NUCLEOTIDE SEQUENCE</scope>
    <source>
        <strain evidence="5">TK19036</strain>
    </source>
</reference>
<keyword evidence="3 5" id="KW-0456">Lyase</keyword>
<dbReference type="GO" id="GO:0016832">
    <property type="term" value="F:aldehyde-lyase activity"/>
    <property type="evidence" value="ECO:0007669"/>
    <property type="project" value="TreeGrafter"/>
</dbReference>
<dbReference type="SUPFAM" id="SSF51621">
    <property type="entry name" value="Phosphoenolpyruvate/pyruvate domain"/>
    <property type="match status" value="1"/>
</dbReference>
<dbReference type="InterPro" id="IPR015813">
    <property type="entry name" value="Pyrv/PenolPyrv_kinase-like_dom"/>
</dbReference>
<dbReference type="GO" id="GO:0046872">
    <property type="term" value="F:metal ion binding"/>
    <property type="evidence" value="ECO:0007669"/>
    <property type="project" value="UniProtKB-KW"/>
</dbReference>
<dbReference type="InterPro" id="IPR040442">
    <property type="entry name" value="Pyrv_kinase-like_dom_sf"/>
</dbReference>